<dbReference type="Pfam" id="PF00095">
    <property type="entry name" value="WAP"/>
    <property type="match status" value="2"/>
</dbReference>
<accession>A0AAD9VQ87</accession>
<keyword evidence="1" id="KW-0732">Signal</keyword>
<name>A0AAD9VQ87_9HYME</name>
<dbReference type="Proteomes" id="UP001258017">
    <property type="component" value="Unassembled WGS sequence"/>
</dbReference>
<protein>
    <recommendedName>
        <fullName evidence="2">WAP domain-containing protein</fullName>
    </recommendedName>
</protein>
<sequence>MASSLASMLLLITLSAMAFALNKPGTCPPRGPLGICAIICNDDQDCVGNQKCCTTACGGTTCLIPVSETNNVVKQGSCPARPTGRWTCSSTCRSDGDCRGNKKCCKNRCGAMVCQNPVIEDPRDLDDGVPPALIRGNNE</sequence>
<dbReference type="GO" id="GO:0004867">
    <property type="term" value="F:serine-type endopeptidase inhibitor activity"/>
    <property type="evidence" value="ECO:0007669"/>
    <property type="project" value="TreeGrafter"/>
</dbReference>
<dbReference type="SMART" id="SM00217">
    <property type="entry name" value="WAP"/>
    <property type="match status" value="2"/>
</dbReference>
<dbReference type="AlphaFoldDB" id="A0AAD9VQ87"/>
<reference evidence="3" key="1">
    <citation type="submission" date="2021-08" db="EMBL/GenBank/DDBJ databases">
        <authorList>
            <person name="Misof B."/>
            <person name="Oliver O."/>
            <person name="Podsiadlowski L."/>
            <person name="Donath A."/>
            <person name="Peters R."/>
            <person name="Mayer C."/>
            <person name="Rust J."/>
            <person name="Gunkel S."/>
            <person name="Lesny P."/>
            <person name="Martin S."/>
            <person name="Oeyen J.P."/>
            <person name="Petersen M."/>
            <person name="Panagiotis P."/>
            <person name="Wilbrandt J."/>
            <person name="Tanja T."/>
        </authorList>
    </citation>
    <scope>NUCLEOTIDE SEQUENCE</scope>
    <source>
        <strain evidence="3">GBR_01_08_01A</strain>
        <tissue evidence="3">Thorax + abdomen</tissue>
    </source>
</reference>
<gene>
    <name evidence="3" type="ORF">KPH14_002794</name>
</gene>
<dbReference type="InterPro" id="IPR008197">
    <property type="entry name" value="WAP_dom"/>
</dbReference>
<reference evidence="3" key="2">
    <citation type="journal article" date="2023" name="Commun. Biol.">
        <title>Intrasexual cuticular hydrocarbon dimorphism in a wasp sheds light on hydrocarbon biosynthesis genes in Hymenoptera.</title>
        <authorList>
            <person name="Moris V.C."/>
            <person name="Podsiadlowski L."/>
            <person name="Martin S."/>
            <person name="Oeyen J.P."/>
            <person name="Donath A."/>
            <person name="Petersen M."/>
            <person name="Wilbrandt J."/>
            <person name="Misof B."/>
            <person name="Liedtke D."/>
            <person name="Thamm M."/>
            <person name="Scheiner R."/>
            <person name="Schmitt T."/>
            <person name="Niehuis O."/>
        </authorList>
    </citation>
    <scope>NUCLEOTIDE SEQUENCE</scope>
    <source>
        <strain evidence="3">GBR_01_08_01A</strain>
    </source>
</reference>
<dbReference type="SUPFAM" id="SSF57256">
    <property type="entry name" value="Elafin-like"/>
    <property type="match status" value="2"/>
</dbReference>
<evidence type="ECO:0000256" key="1">
    <source>
        <dbReference type="SAM" id="SignalP"/>
    </source>
</evidence>
<evidence type="ECO:0000313" key="3">
    <source>
        <dbReference type="EMBL" id="KAK2582092.1"/>
    </source>
</evidence>
<organism evidence="3 4">
    <name type="scientific">Odynerus spinipes</name>
    <dbReference type="NCBI Taxonomy" id="1348599"/>
    <lineage>
        <taxon>Eukaryota</taxon>
        <taxon>Metazoa</taxon>
        <taxon>Ecdysozoa</taxon>
        <taxon>Arthropoda</taxon>
        <taxon>Hexapoda</taxon>
        <taxon>Insecta</taxon>
        <taxon>Pterygota</taxon>
        <taxon>Neoptera</taxon>
        <taxon>Endopterygota</taxon>
        <taxon>Hymenoptera</taxon>
        <taxon>Apocrita</taxon>
        <taxon>Aculeata</taxon>
        <taxon>Vespoidea</taxon>
        <taxon>Vespidae</taxon>
        <taxon>Eumeninae</taxon>
        <taxon>Odynerus</taxon>
    </lineage>
</organism>
<dbReference type="PANTHER" id="PTHR19441:SF95">
    <property type="entry name" value="PERLWAPIN ISOFORM X1"/>
    <property type="match status" value="1"/>
</dbReference>
<feature type="chain" id="PRO_5041948186" description="WAP domain-containing protein" evidence="1">
    <location>
        <begin position="21"/>
        <end position="139"/>
    </location>
</feature>
<dbReference type="CDD" id="cd00199">
    <property type="entry name" value="WAP"/>
    <property type="match status" value="1"/>
</dbReference>
<feature type="signal peptide" evidence="1">
    <location>
        <begin position="1"/>
        <end position="20"/>
    </location>
</feature>
<proteinExistence type="predicted"/>
<dbReference type="Gene3D" id="4.10.75.10">
    <property type="entry name" value="Elafin-like"/>
    <property type="match status" value="2"/>
</dbReference>
<dbReference type="InterPro" id="IPR036645">
    <property type="entry name" value="Elafin-like_sf"/>
</dbReference>
<comment type="caution">
    <text evidence="3">The sequence shown here is derived from an EMBL/GenBank/DDBJ whole genome shotgun (WGS) entry which is preliminary data.</text>
</comment>
<keyword evidence="4" id="KW-1185">Reference proteome</keyword>
<dbReference type="GO" id="GO:0005615">
    <property type="term" value="C:extracellular space"/>
    <property type="evidence" value="ECO:0007669"/>
    <property type="project" value="TreeGrafter"/>
</dbReference>
<evidence type="ECO:0000313" key="4">
    <source>
        <dbReference type="Proteomes" id="UP001258017"/>
    </source>
</evidence>
<feature type="domain" description="WAP" evidence="2">
    <location>
        <begin position="71"/>
        <end position="118"/>
    </location>
</feature>
<dbReference type="PANTHER" id="PTHR19441">
    <property type="entry name" value="WHEY ACDIC PROTEIN WAP"/>
    <property type="match status" value="1"/>
</dbReference>
<dbReference type="InterPro" id="IPR050514">
    <property type="entry name" value="WAP_four-disulfide_core"/>
</dbReference>
<evidence type="ECO:0000259" key="2">
    <source>
        <dbReference type="PROSITE" id="PS51390"/>
    </source>
</evidence>
<dbReference type="PROSITE" id="PS51390">
    <property type="entry name" value="WAP"/>
    <property type="match status" value="2"/>
</dbReference>
<feature type="domain" description="WAP" evidence="2">
    <location>
        <begin position="20"/>
        <end position="66"/>
    </location>
</feature>
<dbReference type="EMBL" id="JAIFRP010000034">
    <property type="protein sequence ID" value="KAK2582092.1"/>
    <property type="molecule type" value="Genomic_DNA"/>
</dbReference>